<evidence type="ECO:0000256" key="3">
    <source>
        <dbReference type="ARBA" id="ARBA00005043"/>
    </source>
</evidence>
<accession>A0A2H9TL61</accession>
<gene>
    <name evidence="10" type="ORF">PSACC_01711</name>
</gene>
<comment type="caution">
    <text evidence="10">The sequence shown here is derived from an EMBL/GenBank/DDBJ whole genome shotgun (WGS) entry which is preliminary data.</text>
</comment>
<proteinExistence type="inferred from homology"/>
<dbReference type="Gene3D" id="3.40.50.300">
    <property type="entry name" value="P-loop containing nucleotide triphosphate hydrolases"/>
    <property type="match status" value="1"/>
</dbReference>
<keyword evidence="7" id="KW-0819">tRNA processing</keyword>
<evidence type="ECO:0000256" key="6">
    <source>
        <dbReference type="ARBA" id="ARBA00022490"/>
    </source>
</evidence>
<protein>
    <recommendedName>
        <fullName evidence="5">Elongator complex protein 4</fullName>
    </recommendedName>
</protein>
<dbReference type="Pfam" id="PF05625">
    <property type="entry name" value="PAXNEB"/>
    <property type="match status" value="1"/>
</dbReference>
<dbReference type="GO" id="GO:0005737">
    <property type="term" value="C:cytoplasm"/>
    <property type="evidence" value="ECO:0007669"/>
    <property type="project" value="UniProtKB-SubCell"/>
</dbReference>
<evidence type="ECO:0000256" key="5">
    <source>
        <dbReference type="ARBA" id="ARBA00020265"/>
    </source>
</evidence>
<dbReference type="GO" id="GO:0008023">
    <property type="term" value="C:transcription elongation factor complex"/>
    <property type="evidence" value="ECO:0007669"/>
    <property type="project" value="TreeGrafter"/>
</dbReference>
<evidence type="ECO:0000256" key="7">
    <source>
        <dbReference type="ARBA" id="ARBA00022694"/>
    </source>
</evidence>
<dbReference type="EMBL" id="MTSL01000121">
    <property type="protein sequence ID" value="PJF18474.1"/>
    <property type="molecule type" value="Genomic_DNA"/>
</dbReference>
<evidence type="ECO:0000313" key="10">
    <source>
        <dbReference type="EMBL" id="PJF18474.1"/>
    </source>
</evidence>
<sequence>MSFVRRTTSTGLDKCPRGCRTTASDVVVTGTGVPSFDKLFLNGLPVGSVIAIREDWPRSSSNYSSCLLKCICAEALSAGQHLLYIDETECDTFLSALPAPGKCEEQGEAVQDEKMTIAWRYKHLRSFDDAPAAKVQDRVFDLGKKMDAVELAKGTVVTATTLDLEKVEKLLHAAKKENTVLKVVLRSFASPLYLPGECARLLYQLRQLAALHPSNVIIFLTIPAYTFSSNSTELADIESQCDLVIDIQSFVGTPQERIRALNEYNGFLRIVKPLRVPGSLALAIPETNDLAFKVKKRQLYFEAFHLPPDSDVSTPQTVSTTGCNSMETNKLDF</sequence>
<dbReference type="InterPro" id="IPR027417">
    <property type="entry name" value="P-loop_NTPase"/>
</dbReference>
<reference evidence="10 11" key="1">
    <citation type="submission" date="2016-10" db="EMBL/GenBank/DDBJ databases">
        <title>The genome of Paramicrosporidium saccamoebae is the missing link in understanding Cryptomycota and Microsporidia evolution.</title>
        <authorList>
            <person name="Quandt C.A."/>
            <person name="Beaudet D."/>
            <person name="Corsaro D."/>
            <person name="Michel R."/>
            <person name="Corradi N."/>
            <person name="James T."/>
        </authorList>
    </citation>
    <scope>NUCLEOTIDE SEQUENCE [LARGE SCALE GENOMIC DNA]</scope>
    <source>
        <strain evidence="10 11">KSL3</strain>
    </source>
</reference>
<evidence type="ECO:0000256" key="1">
    <source>
        <dbReference type="ARBA" id="ARBA00004123"/>
    </source>
</evidence>
<dbReference type="GO" id="GO:0002098">
    <property type="term" value="P:tRNA wobble uridine modification"/>
    <property type="evidence" value="ECO:0007669"/>
    <property type="project" value="InterPro"/>
</dbReference>
<keyword evidence="8" id="KW-0539">Nucleus</keyword>
<name>A0A2H9TL61_9FUNG</name>
<feature type="region of interest" description="Disordered" evidence="9">
    <location>
        <begin position="311"/>
        <end position="333"/>
    </location>
</feature>
<dbReference type="UniPathway" id="UPA00988"/>
<evidence type="ECO:0000256" key="9">
    <source>
        <dbReference type="SAM" id="MobiDB-lite"/>
    </source>
</evidence>
<dbReference type="PANTHER" id="PTHR12896">
    <property type="entry name" value="PAX6 NEIGHBOR PROTEIN PAXNEB"/>
    <property type="match status" value="1"/>
</dbReference>
<organism evidence="10 11">
    <name type="scientific">Paramicrosporidium saccamoebae</name>
    <dbReference type="NCBI Taxonomy" id="1246581"/>
    <lineage>
        <taxon>Eukaryota</taxon>
        <taxon>Fungi</taxon>
        <taxon>Fungi incertae sedis</taxon>
        <taxon>Cryptomycota</taxon>
        <taxon>Cryptomycota incertae sedis</taxon>
        <taxon>Paramicrosporidium</taxon>
    </lineage>
</organism>
<dbReference type="OrthoDB" id="289162at2759"/>
<evidence type="ECO:0000256" key="8">
    <source>
        <dbReference type="ARBA" id="ARBA00023242"/>
    </source>
</evidence>
<keyword evidence="6" id="KW-0963">Cytoplasm</keyword>
<dbReference type="InterPro" id="IPR008728">
    <property type="entry name" value="Elongator_complex_protein_4"/>
</dbReference>
<comment type="subcellular location">
    <subcellularLocation>
        <location evidence="2">Cytoplasm</location>
    </subcellularLocation>
    <subcellularLocation>
        <location evidence="1">Nucleus</location>
    </subcellularLocation>
</comment>
<dbReference type="AlphaFoldDB" id="A0A2H9TL61"/>
<dbReference type="PANTHER" id="PTHR12896:SF1">
    <property type="entry name" value="ELONGATOR COMPLEX PROTEIN 4"/>
    <property type="match status" value="1"/>
</dbReference>
<keyword evidence="11" id="KW-1185">Reference proteome</keyword>
<comment type="pathway">
    <text evidence="3">tRNA modification; 5-methoxycarbonylmethyl-2-thiouridine-tRNA biosynthesis.</text>
</comment>
<dbReference type="Proteomes" id="UP000240830">
    <property type="component" value="Unassembled WGS sequence"/>
</dbReference>
<dbReference type="GO" id="GO:0033588">
    <property type="term" value="C:elongator holoenzyme complex"/>
    <property type="evidence" value="ECO:0007669"/>
    <property type="project" value="InterPro"/>
</dbReference>
<evidence type="ECO:0000256" key="4">
    <source>
        <dbReference type="ARBA" id="ARBA00007573"/>
    </source>
</evidence>
<comment type="similarity">
    <text evidence="4">Belongs to the ELP4 family.</text>
</comment>
<evidence type="ECO:0000256" key="2">
    <source>
        <dbReference type="ARBA" id="ARBA00004496"/>
    </source>
</evidence>
<evidence type="ECO:0000313" key="11">
    <source>
        <dbReference type="Proteomes" id="UP000240830"/>
    </source>
</evidence>
<dbReference type="STRING" id="1246581.A0A2H9TL61"/>